<sequence>MKLQLAVSLFAALTAASPICLEKRQSSGQNELRDGDCKDITLIFARGSTEDDYLGSLGVEVCDGLKSLKPDQVACQGVAPAYKADLGSNLLPKGTSDAAINEATELFELAASKCPDTKVVAGGYSQGAAVMHGSVSTLSSSVQNQISGVVLFGDTRNQQDNERIPNFSTDKTKIYCAEGDKVCEGTLIITDAHFSYSQDVPDALEFLAGKV</sequence>
<keyword evidence="5 13" id="KW-0964">Secreted</keyword>
<evidence type="ECO:0000256" key="7">
    <source>
        <dbReference type="ARBA" id="ARBA00022801"/>
    </source>
</evidence>
<evidence type="ECO:0000256" key="9">
    <source>
        <dbReference type="ARBA" id="ARBA00034045"/>
    </source>
</evidence>
<keyword evidence="6 13" id="KW-0732">Signal</keyword>
<dbReference type="EMBL" id="KV878132">
    <property type="protein sequence ID" value="OJJ05250.1"/>
    <property type="molecule type" value="Genomic_DNA"/>
</dbReference>
<dbReference type="SMART" id="SM01110">
    <property type="entry name" value="Cutinase"/>
    <property type="match status" value="1"/>
</dbReference>
<dbReference type="InterPro" id="IPR000675">
    <property type="entry name" value="Cutinase/axe"/>
</dbReference>
<dbReference type="VEuPathDB" id="FungiDB:ASPVEDRAFT_44769"/>
<comment type="catalytic activity">
    <reaction evidence="9 13">
        <text>cutin + H2O = cutin monomers.</text>
        <dbReference type="EC" id="3.1.1.74"/>
    </reaction>
</comment>
<dbReference type="PRINTS" id="PR00129">
    <property type="entry name" value="CUTINASE"/>
</dbReference>
<feature type="active site" description="Nucleophile" evidence="11">
    <location>
        <position position="125"/>
    </location>
</feature>
<evidence type="ECO:0000256" key="8">
    <source>
        <dbReference type="ARBA" id="ARBA00023157"/>
    </source>
</evidence>
<dbReference type="PROSITE" id="PS00931">
    <property type="entry name" value="CUTINASE_2"/>
    <property type="match status" value="1"/>
</dbReference>
<keyword evidence="4 13" id="KW-0719">Serine esterase</keyword>
<feature type="disulfide bond" evidence="12">
    <location>
        <begin position="37"/>
        <end position="114"/>
    </location>
</feature>
<evidence type="ECO:0000256" key="12">
    <source>
        <dbReference type="PIRSR" id="PIRSR611150-2"/>
    </source>
</evidence>
<dbReference type="SUPFAM" id="SSF53474">
    <property type="entry name" value="alpha/beta-Hydrolases"/>
    <property type="match status" value="1"/>
</dbReference>
<keyword evidence="8 12" id="KW-1015">Disulfide bond</keyword>
<dbReference type="STRING" id="1036611.A0A1L9PUL6"/>
<comment type="similarity">
    <text evidence="2 13">Belongs to the cutinase family.</text>
</comment>
<evidence type="ECO:0000256" key="13">
    <source>
        <dbReference type="RuleBase" id="RU361263"/>
    </source>
</evidence>
<dbReference type="GO" id="GO:0016052">
    <property type="term" value="P:carbohydrate catabolic process"/>
    <property type="evidence" value="ECO:0007669"/>
    <property type="project" value="TreeGrafter"/>
</dbReference>
<feature type="active site" evidence="11">
    <location>
        <position position="180"/>
    </location>
</feature>
<gene>
    <name evidence="14" type="ORF">ASPVEDRAFT_44769</name>
</gene>
<proteinExistence type="inferred from homology"/>
<dbReference type="InterPro" id="IPR029058">
    <property type="entry name" value="AB_hydrolase_fold"/>
</dbReference>
<dbReference type="InterPro" id="IPR043579">
    <property type="entry name" value="CUTINASE_2"/>
</dbReference>
<dbReference type="AlphaFoldDB" id="A0A1L9PUL6"/>
<evidence type="ECO:0000256" key="6">
    <source>
        <dbReference type="ARBA" id="ARBA00022729"/>
    </source>
</evidence>
<organism evidence="14 15">
    <name type="scientific">Aspergillus versicolor CBS 583.65</name>
    <dbReference type="NCBI Taxonomy" id="1036611"/>
    <lineage>
        <taxon>Eukaryota</taxon>
        <taxon>Fungi</taxon>
        <taxon>Dikarya</taxon>
        <taxon>Ascomycota</taxon>
        <taxon>Pezizomycotina</taxon>
        <taxon>Eurotiomycetes</taxon>
        <taxon>Eurotiomycetidae</taxon>
        <taxon>Eurotiales</taxon>
        <taxon>Aspergillaceae</taxon>
        <taxon>Aspergillus</taxon>
        <taxon>Aspergillus subgen. Nidulantes</taxon>
    </lineage>
</organism>
<feature type="disulfide bond" evidence="12">
    <location>
        <begin position="176"/>
        <end position="183"/>
    </location>
</feature>
<evidence type="ECO:0000256" key="5">
    <source>
        <dbReference type="ARBA" id="ARBA00022525"/>
    </source>
</evidence>
<evidence type="ECO:0000256" key="3">
    <source>
        <dbReference type="ARBA" id="ARBA00013095"/>
    </source>
</evidence>
<comment type="subcellular location">
    <subcellularLocation>
        <location evidence="1 13">Secreted</location>
    </subcellularLocation>
</comment>
<feature type="signal peptide" evidence="13">
    <location>
        <begin position="1"/>
        <end position="16"/>
    </location>
</feature>
<protein>
    <recommendedName>
        <fullName evidence="3 13">Cutinase</fullName>
        <ecNumber evidence="3 13">3.1.1.74</ecNumber>
    </recommendedName>
</protein>
<feature type="chain" id="PRO_5011817404" description="Cutinase" evidence="13">
    <location>
        <begin position="17"/>
        <end position="211"/>
    </location>
</feature>
<evidence type="ECO:0000256" key="4">
    <source>
        <dbReference type="ARBA" id="ARBA00022487"/>
    </source>
</evidence>
<dbReference type="InterPro" id="IPR011150">
    <property type="entry name" value="Cutinase_monf"/>
</dbReference>
<evidence type="ECO:0000313" key="15">
    <source>
        <dbReference type="Proteomes" id="UP000184073"/>
    </source>
</evidence>
<dbReference type="Proteomes" id="UP000184073">
    <property type="component" value="Unassembled WGS sequence"/>
</dbReference>
<dbReference type="PANTHER" id="PTHR48250:SF3">
    <property type="entry name" value="CUTINASE 1-RELATED"/>
    <property type="match status" value="1"/>
</dbReference>
<evidence type="ECO:0000313" key="14">
    <source>
        <dbReference type="EMBL" id="OJJ05250.1"/>
    </source>
</evidence>
<dbReference type="FunFam" id="3.40.50.1820:FF:000235">
    <property type="entry name" value="Cutinase 1"/>
    <property type="match status" value="1"/>
</dbReference>
<accession>A0A1L9PUL6</accession>
<evidence type="ECO:0000256" key="10">
    <source>
        <dbReference type="ARBA" id="ARBA00058979"/>
    </source>
</evidence>
<dbReference type="OrthoDB" id="3225429at2759"/>
<evidence type="ECO:0000256" key="1">
    <source>
        <dbReference type="ARBA" id="ARBA00004613"/>
    </source>
</evidence>
<dbReference type="RefSeq" id="XP_040671012.1">
    <property type="nucleotide sequence ID" value="XM_040813131.1"/>
</dbReference>
<comment type="function">
    <text evidence="10">Catalyzes the hydrolysis of complex carboxylic polyesters found in the cell wall of plants. Degrades cutin, a macromolecule that forms the structure of the plant cuticle. Also degrades suberin, a specialized macromolecule found in the cell wall of various plant tissues.</text>
</comment>
<dbReference type="GO" id="GO:0005576">
    <property type="term" value="C:extracellular region"/>
    <property type="evidence" value="ECO:0007669"/>
    <property type="project" value="UniProtKB-SubCell"/>
</dbReference>
<evidence type="ECO:0000256" key="2">
    <source>
        <dbReference type="ARBA" id="ARBA00007534"/>
    </source>
</evidence>
<evidence type="ECO:0000256" key="11">
    <source>
        <dbReference type="PIRSR" id="PIRSR611150-1"/>
    </source>
</evidence>
<dbReference type="GeneID" id="63728642"/>
<reference evidence="15" key="1">
    <citation type="journal article" date="2017" name="Genome Biol.">
        <title>Comparative genomics reveals high biological diversity and specific adaptations in the industrially and medically important fungal genus Aspergillus.</title>
        <authorList>
            <person name="de Vries R.P."/>
            <person name="Riley R."/>
            <person name="Wiebenga A."/>
            <person name="Aguilar-Osorio G."/>
            <person name="Amillis S."/>
            <person name="Uchima C.A."/>
            <person name="Anderluh G."/>
            <person name="Asadollahi M."/>
            <person name="Askin M."/>
            <person name="Barry K."/>
            <person name="Battaglia E."/>
            <person name="Bayram O."/>
            <person name="Benocci T."/>
            <person name="Braus-Stromeyer S.A."/>
            <person name="Caldana C."/>
            <person name="Canovas D."/>
            <person name="Cerqueira G.C."/>
            <person name="Chen F."/>
            <person name="Chen W."/>
            <person name="Choi C."/>
            <person name="Clum A."/>
            <person name="Dos Santos R.A."/>
            <person name="Damasio A.R."/>
            <person name="Diallinas G."/>
            <person name="Emri T."/>
            <person name="Fekete E."/>
            <person name="Flipphi M."/>
            <person name="Freyberg S."/>
            <person name="Gallo A."/>
            <person name="Gournas C."/>
            <person name="Habgood R."/>
            <person name="Hainaut M."/>
            <person name="Harispe M.L."/>
            <person name="Henrissat B."/>
            <person name="Hilden K.S."/>
            <person name="Hope R."/>
            <person name="Hossain A."/>
            <person name="Karabika E."/>
            <person name="Karaffa L."/>
            <person name="Karanyi Z."/>
            <person name="Krasevec N."/>
            <person name="Kuo A."/>
            <person name="Kusch H."/>
            <person name="LaButti K."/>
            <person name="Lagendijk E.L."/>
            <person name="Lapidus A."/>
            <person name="Levasseur A."/>
            <person name="Lindquist E."/>
            <person name="Lipzen A."/>
            <person name="Logrieco A.F."/>
            <person name="MacCabe A."/>
            <person name="Maekelae M.R."/>
            <person name="Malavazi I."/>
            <person name="Melin P."/>
            <person name="Meyer V."/>
            <person name="Mielnichuk N."/>
            <person name="Miskei M."/>
            <person name="Molnar A.P."/>
            <person name="Mule G."/>
            <person name="Ngan C.Y."/>
            <person name="Orejas M."/>
            <person name="Orosz E."/>
            <person name="Ouedraogo J.P."/>
            <person name="Overkamp K.M."/>
            <person name="Park H.-S."/>
            <person name="Perrone G."/>
            <person name="Piumi F."/>
            <person name="Punt P.J."/>
            <person name="Ram A.F."/>
            <person name="Ramon A."/>
            <person name="Rauscher S."/>
            <person name="Record E."/>
            <person name="Riano-Pachon D.M."/>
            <person name="Robert V."/>
            <person name="Roehrig J."/>
            <person name="Ruller R."/>
            <person name="Salamov A."/>
            <person name="Salih N.S."/>
            <person name="Samson R.A."/>
            <person name="Sandor E."/>
            <person name="Sanguinetti M."/>
            <person name="Schuetze T."/>
            <person name="Sepcic K."/>
            <person name="Shelest E."/>
            <person name="Sherlock G."/>
            <person name="Sophianopoulou V."/>
            <person name="Squina F.M."/>
            <person name="Sun H."/>
            <person name="Susca A."/>
            <person name="Todd R.B."/>
            <person name="Tsang A."/>
            <person name="Unkles S.E."/>
            <person name="van de Wiele N."/>
            <person name="van Rossen-Uffink D."/>
            <person name="Oliveira J.V."/>
            <person name="Vesth T.C."/>
            <person name="Visser J."/>
            <person name="Yu J.-H."/>
            <person name="Zhou M."/>
            <person name="Andersen M.R."/>
            <person name="Archer D.B."/>
            <person name="Baker S.E."/>
            <person name="Benoit I."/>
            <person name="Brakhage A.A."/>
            <person name="Braus G.H."/>
            <person name="Fischer R."/>
            <person name="Frisvad J.C."/>
            <person name="Goldman G.H."/>
            <person name="Houbraken J."/>
            <person name="Oakley B."/>
            <person name="Pocsi I."/>
            <person name="Scazzocchio C."/>
            <person name="Seiboth B."/>
            <person name="vanKuyk P.A."/>
            <person name="Wortman J."/>
            <person name="Dyer P.S."/>
            <person name="Grigoriev I.V."/>
        </authorList>
    </citation>
    <scope>NUCLEOTIDE SEQUENCE [LARGE SCALE GENOMIC DNA]</scope>
    <source>
        <strain evidence="15">CBS 583.65</strain>
    </source>
</reference>
<name>A0A1L9PUL6_ASPVE</name>
<keyword evidence="7 13" id="KW-0378">Hydrolase</keyword>
<dbReference type="PANTHER" id="PTHR48250">
    <property type="entry name" value="CUTINASE 2-RELATED"/>
    <property type="match status" value="1"/>
</dbReference>
<keyword evidence="15" id="KW-1185">Reference proteome</keyword>
<feature type="active site" description="Proton donor/acceptor" evidence="11">
    <location>
        <position position="193"/>
    </location>
</feature>
<dbReference type="InterPro" id="IPR043580">
    <property type="entry name" value="CUTINASE_1"/>
</dbReference>
<dbReference type="Pfam" id="PF01083">
    <property type="entry name" value="Cutinase"/>
    <property type="match status" value="1"/>
</dbReference>
<dbReference type="EC" id="3.1.1.74" evidence="3 13"/>
<dbReference type="PROSITE" id="PS00155">
    <property type="entry name" value="CUTINASE_1"/>
    <property type="match status" value="1"/>
</dbReference>
<dbReference type="Gene3D" id="3.40.50.1820">
    <property type="entry name" value="alpha/beta hydrolase"/>
    <property type="match status" value="1"/>
</dbReference>
<dbReference type="GO" id="GO:0050525">
    <property type="term" value="F:cutinase activity"/>
    <property type="evidence" value="ECO:0007669"/>
    <property type="project" value="UniProtKB-UniRule"/>
</dbReference>